<reference evidence="1" key="3">
    <citation type="submission" date="2025-09" db="UniProtKB">
        <authorList>
            <consortium name="Ensembl"/>
        </authorList>
    </citation>
    <scope>IDENTIFICATION</scope>
</reference>
<dbReference type="AlphaFoldDB" id="A0A8C5GLX9"/>
<reference evidence="1" key="2">
    <citation type="submission" date="2025-08" db="UniProtKB">
        <authorList>
            <consortium name="Ensembl"/>
        </authorList>
    </citation>
    <scope>IDENTIFICATION</scope>
</reference>
<keyword evidence="2" id="KW-1185">Reference proteome</keyword>
<dbReference type="InterPro" id="IPR035428">
    <property type="entry name" value="FANCF"/>
</dbReference>
<gene>
    <name evidence="1" type="primary">fancf</name>
</gene>
<sequence>MEAVLKNMEVTVELVGVARHSSSVGLWDGPTLSRAFHWAQYCELVFHRFYNQCSIRRLMEQRLESTNSRLRATVPGYTCISFTDLSHLQNHLLLGLLSNPELPPSLITILCDSKRTKNLPNKHHEDFRGMCDILIRCKAACRLLRPLTDSWVGDAGTEVQAEMLMERLEDLLSHDSVAQGQHFCHVMAAALLTENQQHRAAQECVVQWLHSDQRVLLLMCSTMSAKLLSQLAKQHQTFKDMYLCTLHGWAAQMEYSTDEGAWIQTSTNPYALMFQELTQHFKELCEACSSLRENILEHIMSLKKSNGDYDVEGLSVWGDLWTALHK</sequence>
<evidence type="ECO:0000313" key="2">
    <source>
        <dbReference type="Proteomes" id="UP000694680"/>
    </source>
</evidence>
<dbReference type="PANTHER" id="PTHR14449:SF2">
    <property type="entry name" value="FANCONI ANEMIA GROUP F PROTEIN"/>
    <property type="match status" value="1"/>
</dbReference>
<evidence type="ECO:0000313" key="1">
    <source>
        <dbReference type="Ensembl" id="ENSGWIP00000032143.1"/>
    </source>
</evidence>
<dbReference type="PANTHER" id="PTHR14449">
    <property type="entry name" value="FANCONI ANEMIA GROUP F PROTEIN FANCF"/>
    <property type="match status" value="1"/>
</dbReference>
<dbReference type="Gene3D" id="1.25.40.490">
    <property type="match status" value="1"/>
</dbReference>
<accession>A0A8C5GLX9</accession>
<dbReference type="GO" id="GO:0036297">
    <property type="term" value="P:interstrand cross-link repair"/>
    <property type="evidence" value="ECO:0007669"/>
    <property type="project" value="InterPro"/>
</dbReference>
<dbReference type="Pfam" id="PF11107">
    <property type="entry name" value="FANCF"/>
    <property type="match status" value="1"/>
</dbReference>
<protein>
    <recommendedName>
        <fullName evidence="3">FA complementation group F</fullName>
    </recommendedName>
</protein>
<dbReference type="Proteomes" id="UP000694680">
    <property type="component" value="Chromosome 6"/>
</dbReference>
<dbReference type="Ensembl" id="ENSGWIT00000034997.1">
    <property type="protein sequence ID" value="ENSGWIP00000032143.1"/>
    <property type="gene ID" value="ENSGWIG00000016580.1"/>
</dbReference>
<name>A0A8C5GLX9_GOUWI</name>
<proteinExistence type="predicted"/>
<evidence type="ECO:0008006" key="3">
    <source>
        <dbReference type="Google" id="ProtNLM"/>
    </source>
</evidence>
<organism evidence="1 2">
    <name type="scientific">Gouania willdenowi</name>
    <name type="common">Blunt-snouted clingfish</name>
    <name type="synonym">Lepadogaster willdenowi</name>
    <dbReference type="NCBI Taxonomy" id="441366"/>
    <lineage>
        <taxon>Eukaryota</taxon>
        <taxon>Metazoa</taxon>
        <taxon>Chordata</taxon>
        <taxon>Craniata</taxon>
        <taxon>Vertebrata</taxon>
        <taxon>Euteleostomi</taxon>
        <taxon>Actinopterygii</taxon>
        <taxon>Neopterygii</taxon>
        <taxon>Teleostei</taxon>
        <taxon>Neoteleostei</taxon>
        <taxon>Acanthomorphata</taxon>
        <taxon>Ovalentaria</taxon>
        <taxon>Blenniimorphae</taxon>
        <taxon>Blenniiformes</taxon>
        <taxon>Gobiesocoidei</taxon>
        <taxon>Gobiesocidae</taxon>
        <taxon>Gobiesocinae</taxon>
        <taxon>Gouania</taxon>
    </lineage>
</organism>
<dbReference type="GO" id="GO:0043240">
    <property type="term" value="C:Fanconi anaemia nuclear complex"/>
    <property type="evidence" value="ECO:0007669"/>
    <property type="project" value="InterPro"/>
</dbReference>
<reference evidence="1" key="1">
    <citation type="submission" date="2020-06" db="EMBL/GenBank/DDBJ databases">
        <authorList>
            <consortium name="Wellcome Sanger Institute Data Sharing"/>
        </authorList>
    </citation>
    <scope>NUCLEOTIDE SEQUENCE [LARGE SCALE GENOMIC DNA]</scope>
</reference>
<dbReference type="InterPro" id="IPR038505">
    <property type="entry name" value="FANCF_C_sf"/>
</dbReference>